<dbReference type="GO" id="GO:0009252">
    <property type="term" value="P:peptidoglycan biosynthetic process"/>
    <property type="evidence" value="ECO:0007669"/>
    <property type="project" value="UniProtKB-UniRule"/>
</dbReference>
<dbReference type="AlphaFoldDB" id="A0A2N6SM47"/>
<evidence type="ECO:0000256" key="6">
    <source>
        <dbReference type="ARBA" id="ARBA00023316"/>
    </source>
</evidence>
<dbReference type="GO" id="GO:0071555">
    <property type="term" value="P:cell wall organization"/>
    <property type="evidence" value="ECO:0007669"/>
    <property type="project" value="UniProtKB-KW"/>
</dbReference>
<evidence type="ECO:0000256" key="4">
    <source>
        <dbReference type="ARBA" id="ARBA00023136"/>
    </source>
</evidence>
<dbReference type="PANTHER" id="PTHR30518:SF2">
    <property type="entry name" value="ENDOLYTIC MUREIN TRANSGLYCOSYLASE"/>
    <property type="match status" value="1"/>
</dbReference>
<sequence>MSKLNWKQLKEEAKYNEARDLTEDLWAKRIVKYILRGLLILFIIGFVFASGYTYQSLQPLAKKDTQTQEVMIPIGSSNKAIAKLLEDHHLIRNSRIFHTYLKLKNITDLQAGYFDLSPSMNADEIINQLQEGGRPITADTDVKLTVVEGMMLEEIAETVAEHTSITKEEFIKTADNPAFIKKLVQQFPSLIQPLMDKEDLKHPLEGYLYPATYDYFTDTPVEELISDMVAQTNLIYQKLKPELENTWMDFHQVLTLASIVEKEGITPEDRRLIAGVFLNRLEADMPLQSDITVLYVLGEHKEIVTYNDLEKDSPYNLYMYSGLGPGPFNSPSLEAIEAVLEPEWSNYYYFVADLDTQKVYYAETFEEHEVLVEKYVNKSRESQQEGSSNDKDSQQE</sequence>
<gene>
    <name evidence="7" type="primary">mltG</name>
    <name evidence="9" type="ORF">CJ205_05750</name>
</gene>
<protein>
    <recommendedName>
        <fullName evidence="7">Endolytic murein transglycosylase</fullName>
        <ecNumber evidence="7">4.2.2.29</ecNumber>
    </recommendedName>
    <alternativeName>
        <fullName evidence="7">Peptidoglycan lytic transglycosylase</fullName>
    </alternativeName>
    <alternativeName>
        <fullName evidence="7">Peptidoglycan polymerization terminase</fullName>
    </alternativeName>
</protein>
<evidence type="ECO:0000256" key="7">
    <source>
        <dbReference type="HAMAP-Rule" id="MF_02065"/>
    </source>
</evidence>
<dbReference type="Pfam" id="PF02618">
    <property type="entry name" value="YceG"/>
    <property type="match status" value="1"/>
</dbReference>
<keyword evidence="6 7" id="KW-0961">Cell wall biogenesis/degradation</keyword>
<comment type="similarity">
    <text evidence="7">Belongs to the transglycosylase MltG family.</text>
</comment>
<dbReference type="NCBIfam" id="TIGR00247">
    <property type="entry name" value="endolytic transglycosylase MltG"/>
    <property type="match status" value="1"/>
</dbReference>
<comment type="caution">
    <text evidence="9">The sequence shown here is derived from an EMBL/GenBank/DDBJ whole genome shotgun (WGS) entry which is preliminary data.</text>
</comment>
<comment type="catalytic activity">
    <reaction evidence="7">
        <text>a peptidoglycan chain = a peptidoglycan chain with N-acetyl-1,6-anhydromuramyl-[peptide] at the reducing end + a peptidoglycan chain with N-acetylglucosamine at the non-reducing end.</text>
        <dbReference type="EC" id="4.2.2.29"/>
    </reaction>
</comment>
<dbReference type="Gene3D" id="3.30.1490.480">
    <property type="entry name" value="Endolytic murein transglycosylase"/>
    <property type="match status" value="1"/>
</dbReference>
<evidence type="ECO:0000256" key="5">
    <source>
        <dbReference type="ARBA" id="ARBA00023239"/>
    </source>
</evidence>
<dbReference type="STRING" id="84521.SAMN04487994_100412"/>
<reference evidence="9 10" key="1">
    <citation type="submission" date="2017-09" db="EMBL/GenBank/DDBJ databases">
        <title>Bacterial strain isolated from the female urinary microbiota.</title>
        <authorList>
            <person name="Thomas-White K."/>
            <person name="Kumar N."/>
            <person name="Forster S."/>
            <person name="Putonti C."/>
            <person name="Lawley T."/>
            <person name="Wolfe A.J."/>
        </authorList>
    </citation>
    <scope>NUCLEOTIDE SEQUENCE [LARGE SCALE GENOMIC DNA]</scope>
    <source>
        <strain evidence="9 10">UMB0852</strain>
    </source>
</reference>
<dbReference type="PANTHER" id="PTHR30518">
    <property type="entry name" value="ENDOLYTIC MUREIN TRANSGLYCOSYLASE"/>
    <property type="match status" value="1"/>
</dbReference>
<keyword evidence="10" id="KW-1185">Reference proteome</keyword>
<evidence type="ECO:0000256" key="2">
    <source>
        <dbReference type="ARBA" id="ARBA00022692"/>
    </source>
</evidence>
<feature type="region of interest" description="Disordered" evidence="8">
    <location>
        <begin position="376"/>
        <end position="396"/>
    </location>
</feature>
<dbReference type="GO" id="GO:0005886">
    <property type="term" value="C:plasma membrane"/>
    <property type="evidence" value="ECO:0007669"/>
    <property type="project" value="UniProtKB-SubCell"/>
</dbReference>
<dbReference type="CDD" id="cd08010">
    <property type="entry name" value="MltG_like"/>
    <property type="match status" value="1"/>
</dbReference>
<dbReference type="EC" id="4.2.2.29" evidence="7"/>
<keyword evidence="5 7" id="KW-0456">Lyase</keyword>
<feature type="site" description="Important for catalytic activity" evidence="7">
    <location>
        <position position="263"/>
    </location>
</feature>
<comment type="subcellular location">
    <subcellularLocation>
        <location evidence="7">Cell membrane</location>
        <topology evidence="7">Single-pass membrane protein</topology>
    </subcellularLocation>
</comment>
<accession>A0A2N6SM47</accession>
<evidence type="ECO:0000313" key="9">
    <source>
        <dbReference type="EMBL" id="PMC58147.1"/>
    </source>
</evidence>
<feature type="transmembrane region" description="Helical" evidence="7">
    <location>
        <begin position="33"/>
        <end position="54"/>
    </location>
</feature>
<evidence type="ECO:0000256" key="8">
    <source>
        <dbReference type="SAM" id="MobiDB-lite"/>
    </source>
</evidence>
<dbReference type="Proteomes" id="UP000235682">
    <property type="component" value="Unassembled WGS sequence"/>
</dbReference>
<keyword evidence="2 7" id="KW-0812">Transmembrane</keyword>
<dbReference type="HAMAP" id="MF_02065">
    <property type="entry name" value="MltG"/>
    <property type="match status" value="1"/>
</dbReference>
<keyword evidence="4 7" id="KW-0472">Membrane</keyword>
<organism evidence="9 10">
    <name type="scientific">Dolosicoccus paucivorans</name>
    <dbReference type="NCBI Taxonomy" id="84521"/>
    <lineage>
        <taxon>Bacteria</taxon>
        <taxon>Bacillati</taxon>
        <taxon>Bacillota</taxon>
        <taxon>Bacilli</taxon>
        <taxon>Lactobacillales</taxon>
        <taxon>Aerococcaceae</taxon>
        <taxon>Dolosicoccus</taxon>
    </lineage>
</organism>
<evidence type="ECO:0000256" key="3">
    <source>
        <dbReference type="ARBA" id="ARBA00022989"/>
    </source>
</evidence>
<evidence type="ECO:0000313" key="10">
    <source>
        <dbReference type="Proteomes" id="UP000235682"/>
    </source>
</evidence>
<dbReference type="RefSeq" id="WP_102233346.1">
    <property type="nucleotide sequence ID" value="NZ_PNHE01000023.1"/>
</dbReference>
<dbReference type="EMBL" id="PNHE01000023">
    <property type="protein sequence ID" value="PMC58147.1"/>
    <property type="molecule type" value="Genomic_DNA"/>
</dbReference>
<dbReference type="GO" id="GO:0008932">
    <property type="term" value="F:lytic endotransglycosylase activity"/>
    <property type="evidence" value="ECO:0007669"/>
    <property type="project" value="UniProtKB-UniRule"/>
</dbReference>
<dbReference type="InterPro" id="IPR003770">
    <property type="entry name" value="MLTG-like"/>
</dbReference>
<keyword evidence="1 7" id="KW-1003">Cell membrane</keyword>
<comment type="function">
    <text evidence="7">Functions as a peptidoglycan terminase that cleaves nascent peptidoglycan strands endolytically to terminate their elongation.</text>
</comment>
<name>A0A2N6SM47_9LACT</name>
<keyword evidence="3 7" id="KW-1133">Transmembrane helix</keyword>
<proteinExistence type="inferred from homology"/>
<evidence type="ECO:0000256" key="1">
    <source>
        <dbReference type="ARBA" id="ARBA00022475"/>
    </source>
</evidence>